<comment type="caution">
    <text evidence="1">The sequence shown here is derived from an EMBL/GenBank/DDBJ whole genome shotgun (WGS) entry which is preliminary data.</text>
</comment>
<reference evidence="1 2" key="1">
    <citation type="journal article" date="2016" name="Nat. Commun.">
        <title>Thousands of microbial genomes shed light on interconnected biogeochemical processes in an aquifer system.</title>
        <authorList>
            <person name="Anantharaman K."/>
            <person name="Brown C.T."/>
            <person name="Hug L.A."/>
            <person name="Sharon I."/>
            <person name="Castelle C.J."/>
            <person name="Probst A.J."/>
            <person name="Thomas B.C."/>
            <person name="Singh A."/>
            <person name="Wilkins M.J."/>
            <person name="Karaoz U."/>
            <person name="Brodie E.L."/>
            <person name="Williams K.H."/>
            <person name="Hubbard S.S."/>
            <person name="Banfield J.F."/>
        </authorList>
    </citation>
    <scope>NUCLEOTIDE SEQUENCE [LARGE SCALE GENOMIC DNA]</scope>
</reference>
<accession>A0A1F5R8V1</accession>
<evidence type="ECO:0000313" key="1">
    <source>
        <dbReference type="EMBL" id="OGF10483.1"/>
    </source>
</evidence>
<proteinExistence type="predicted"/>
<gene>
    <name evidence="1" type="ORF">A2024_09035</name>
</gene>
<dbReference type="EMBL" id="MFFM01000038">
    <property type="protein sequence ID" value="OGF10483.1"/>
    <property type="molecule type" value="Genomic_DNA"/>
</dbReference>
<dbReference type="Proteomes" id="UP000177230">
    <property type="component" value="Unassembled WGS sequence"/>
</dbReference>
<sequence>MYTTGISEREKMLGYALCPVPNPAGKLPGEPEQVLAVAYKLDDENLIVKKLYPMGGCRYWHLKKASDDWRTVSNVEPDPGKAIERARMG</sequence>
<name>A0A1F5R8V1_9BACT</name>
<organism evidence="1 2">
    <name type="scientific">Candidatus Edwardsbacteria bacterium GWF2_54_11</name>
    <dbReference type="NCBI Taxonomy" id="1817851"/>
    <lineage>
        <taxon>Bacteria</taxon>
        <taxon>Candidatus Edwardsiibacteriota</taxon>
    </lineage>
</organism>
<dbReference type="AlphaFoldDB" id="A0A1F5R8V1"/>
<evidence type="ECO:0000313" key="2">
    <source>
        <dbReference type="Proteomes" id="UP000177230"/>
    </source>
</evidence>
<protein>
    <submittedName>
        <fullName evidence="1">Uncharacterized protein</fullName>
    </submittedName>
</protein>